<evidence type="ECO:0000313" key="2">
    <source>
        <dbReference type="Proteomes" id="UP000193467"/>
    </source>
</evidence>
<reference evidence="1 2" key="1">
    <citation type="submission" date="2016-07" db="EMBL/GenBank/DDBJ databases">
        <title>Pervasive Adenine N6-methylation of Active Genes in Fungi.</title>
        <authorList>
            <consortium name="DOE Joint Genome Institute"/>
            <person name="Mondo S.J."/>
            <person name="Dannebaum R.O."/>
            <person name="Kuo R.C."/>
            <person name="Labutti K."/>
            <person name="Haridas S."/>
            <person name="Kuo A."/>
            <person name="Salamov A."/>
            <person name="Ahrendt S.R."/>
            <person name="Lipzen A."/>
            <person name="Sullivan W."/>
            <person name="Andreopoulos W.B."/>
            <person name="Clum A."/>
            <person name="Lindquist E."/>
            <person name="Daum C."/>
            <person name="Ramamoorthy G.K."/>
            <person name="Gryganskyi A."/>
            <person name="Culley D."/>
            <person name="Magnuson J.K."/>
            <person name="James T.Y."/>
            <person name="O'Malley M.A."/>
            <person name="Stajich J.E."/>
            <person name="Spatafora J.W."/>
            <person name="Visel A."/>
            <person name="Grigoriev I.V."/>
        </authorList>
    </citation>
    <scope>NUCLEOTIDE SEQUENCE [LARGE SCALE GENOMIC DNA]</scope>
    <source>
        <strain evidence="1 2">62-1032</strain>
    </source>
</reference>
<proteinExistence type="predicted"/>
<dbReference type="Proteomes" id="UP000193467">
    <property type="component" value="Unassembled WGS sequence"/>
</dbReference>
<dbReference type="STRING" id="106004.A0A1Y2G317"/>
<dbReference type="AlphaFoldDB" id="A0A1Y2G317"/>
<dbReference type="EMBL" id="MCGR01000002">
    <property type="protein sequence ID" value="ORY91747.1"/>
    <property type="molecule type" value="Genomic_DNA"/>
</dbReference>
<comment type="caution">
    <text evidence="1">The sequence shown here is derived from an EMBL/GenBank/DDBJ whole genome shotgun (WGS) entry which is preliminary data.</text>
</comment>
<gene>
    <name evidence="1" type="ORF">BCR35DRAFT_349523</name>
</gene>
<name>A0A1Y2G317_9BASI</name>
<keyword evidence="2" id="KW-1185">Reference proteome</keyword>
<dbReference type="InParanoid" id="A0A1Y2G317"/>
<dbReference type="SUPFAM" id="SSF81296">
    <property type="entry name" value="E set domains"/>
    <property type="match status" value="1"/>
</dbReference>
<dbReference type="OrthoDB" id="2586454at2759"/>
<dbReference type="Gene3D" id="2.60.40.640">
    <property type="match status" value="1"/>
</dbReference>
<evidence type="ECO:0008006" key="3">
    <source>
        <dbReference type="Google" id="ProtNLM"/>
    </source>
</evidence>
<protein>
    <recommendedName>
        <fullName evidence="3">Arrestin-like N-terminal domain-containing protein</fullName>
    </recommendedName>
</protein>
<sequence>MPPLAFLSKPSIKVTLEQEMIFVRPSPSATPSDDPLLRGTVVLSLPKRRAIRAIRIKLEALSDVYGGIDFPYETEKILEKSLHMELDGEVLEAGNHAFGFAFILPSSSAVYQRCSYGRCRHFVRATVDYAGPLKTSSSSSPIAVWVTANPTPLGASPEPLDTSLQHYSSDLGPIAVTLSSPHLTVSSLIHAELHFLSPPQNVTIIHISCLVTQTFVVHYKDPQRIARPIPKRHLLTKVDISAHATPLVPTPSRPIGGAGSCAPLDPVREDPNPLHELKFEEEFRYASLFRVPNDDHIRPTTLAATEAKIRVSHKLVVEVRYRLGYEDEDRLLTISRPVEIASCCCLGDSLLLPAYSVVAPSPSQPLISPRRNRCLCNTSLAEMRTMEGLALERASTIVGTGDSEAERAMEERVEREIAEQRRRSELKTAPGHATAIHLLR</sequence>
<organism evidence="1 2">
    <name type="scientific">Leucosporidium creatinivorum</name>
    <dbReference type="NCBI Taxonomy" id="106004"/>
    <lineage>
        <taxon>Eukaryota</taxon>
        <taxon>Fungi</taxon>
        <taxon>Dikarya</taxon>
        <taxon>Basidiomycota</taxon>
        <taxon>Pucciniomycotina</taxon>
        <taxon>Microbotryomycetes</taxon>
        <taxon>Leucosporidiales</taxon>
        <taxon>Leucosporidium</taxon>
    </lineage>
</organism>
<dbReference type="InterPro" id="IPR014752">
    <property type="entry name" value="Arrestin-like_C"/>
</dbReference>
<evidence type="ECO:0000313" key="1">
    <source>
        <dbReference type="EMBL" id="ORY91747.1"/>
    </source>
</evidence>
<dbReference type="InterPro" id="IPR014756">
    <property type="entry name" value="Ig_E-set"/>
</dbReference>
<accession>A0A1Y2G317</accession>